<evidence type="ECO:0000313" key="2">
    <source>
        <dbReference type="Proteomes" id="UP000502677"/>
    </source>
</evidence>
<accession>A0A6G7XHG0</accession>
<dbReference type="KEGG" id="lvi:G7068_11925"/>
<evidence type="ECO:0000313" key="1">
    <source>
        <dbReference type="EMBL" id="QIK63817.1"/>
    </source>
</evidence>
<reference evidence="1 2" key="1">
    <citation type="submission" date="2020-03" db="EMBL/GenBank/DDBJ databases">
        <title>Leucobacter sp. nov., isolated from beetles.</title>
        <authorList>
            <person name="Hyun D.-W."/>
            <person name="Bae J.-W."/>
        </authorList>
    </citation>
    <scope>NUCLEOTIDE SEQUENCE [LARGE SCALE GENOMIC DNA]</scope>
    <source>
        <strain evidence="1 2">HDW9C</strain>
    </source>
</reference>
<dbReference type="RefSeq" id="WP_166292159.1">
    <property type="nucleotide sequence ID" value="NZ_CP049863.1"/>
</dbReference>
<protein>
    <submittedName>
        <fullName evidence="1">Uncharacterized protein</fullName>
    </submittedName>
</protein>
<sequence>MTMTPEQKRERIDEARKLLKDFGGGYQDYPGGPTREYLGFDVIARLVGALEATPDTPDENDREALKRIAEVASVQHLKDSIAEYKAVTGIEEKPSDWELEFWHAGYKCGALAMIDHQLSRAAVPEATEPGRTLFYAPKVRNGSVTAAPEGFSQARWHQSAIGDTGCSHNLPGRLYVVQCEWCPKAFAANTKTEAMDMFREHESEMLSPALERASDGN</sequence>
<dbReference type="Proteomes" id="UP000502677">
    <property type="component" value="Chromosome"/>
</dbReference>
<name>A0A6G7XHG0_9MICO</name>
<gene>
    <name evidence="1" type="ORF">G7068_11925</name>
</gene>
<keyword evidence="2" id="KW-1185">Reference proteome</keyword>
<dbReference type="AlphaFoldDB" id="A0A6G7XHG0"/>
<organism evidence="1 2">
    <name type="scientific">Leucobacter viscericola</name>
    <dbReference type="NCBI Taxonomy" id="2714935"/>
    <lineage>
        <taxon>Bacteria</taxon>
        <taxon>Bacillati</taxon>
        <taxon>Actinomycetota</taxon>
        <taxon>Actinomycetes</taxon>
        <taxon>Micrococcales</taxon>
        <taxon>Microbacteriaceae</taxon>
        <taxon>Leucobacter</taxon>
    </lineage>
</organism>
<dbReference type="EMBL" id="CP049863">
    <property type="protein sequence ID" value="QIK63817.1"/>
    <property type="molecule type" value="Genomic_DNA"/>
</dbReference>
<proteinExistence type="predicted"/>